<evidence type="ECO:0000256" key="3">
    <source>
        <dbReference type="ARBA" id="ARBA00022452"/>
    </source>
</evidence>
<dbReference type="Gene3D" id="2.60.40.1120">
    <property type="entry name" value="Carboxypeptidase-like, regulatory domain"/>
    <property type="match status" value="1"/>
</dbReference>
<evidence type="ECO:0000256" key="2">
    <source>
        <dbReference type="ARBA" id="ARBA00022448"/>
    </source>
</evidence>
<dbReference type="InterPro" id="IPR036942">
    <property type="entry name" value="Beta-barrel_TonB_sf"/>
</dbReference>
<dbReference type="InterPro" id="IPR039426">
    <property type="entry name" value="TonB-dep_rcpt-like"/>
</dbReference>
<dbReference type="GO" id="GO:0015344">
    <property type="term" value="F:siderophore uptake transmembrane transporter activity"/>
    <property type="evidence" value="ECO:0007669"/>
    <property type="project" value="TreeGrafter"/>
</dbReference>
<evidence type="ECO:0000313" key="11">
    <source>
        <dbReference type="EMBL" id="MBO8454192.1"/>
    </source>
</evidence>
<name>A0A940IGQ6_9BACT</name>
<feature type="domain" description="TonB-dependent receptor plug" evidence="10">
    <location>
        <begin position="215"/>
        <end position="335"/>
    </location>
</feature>
<dbReference type="GO" id="GO:0009279">
    <property type="term" value="C:cell outer membrane"/>
    <property type="evidence" value="ECO:0007669"/>
    <property type="project" value="UniProtKB-SubCell"/>
</dbReference>
<keyword evidence="4 8" id="KW-0812">Transmembrane</keyword>
<evidence type="ECO:0000256" key="9">
    <source>
        <dbReference type="SAM" id="SignalP"/>
    </source>
</evidence>
<dbReference type="AlphaFoldDB" id="A0A940IGQ6"/>
<keyword evidence="6 8" id="KW-0472">Membrane</keyword>
<feature type="chain" id="PRO_5037349833" evidence="9">
    <location>
        <begin position="32"/>
        <end position="1124"/>
    </location>
</feature>
<dbReference type="Gene3D" id="2.40.170.20">
    <property type="entry name" value="TonB-dependent receptor, beta-barrel domain"/>
    <property type="match status" value="1"/>
</dbReference>
<dbReference type="Proteomes" id="UP000771749">
    <property type="component" value="Unassembled WGS sequence"/>
</dbReference>
<dbReference type="InterPro" id="IPR023996">
    <property type="entry name" value="TonB-dep_OMP_SusC/RagA"/>
</dbReference>
<proteinExistence type="inferred from homology"/>
<dbReference type="GO" id="GO:0044718">
    <property type="term" value="P:siderophore transmembrane transport"/>
    <property type="evidence" value="ECO:0007669"/>
    <property type="project" value="TreeGrafter"/>
</dbReference>
<dbReference type="PANTHER" id="PTHR30069:SF29">
    <property type="entry name" value="HEMOGLOBIN AND HEMOGLOBIN-HAPTOGLOBIN-BINDING PROTEIN 1-RELATED"/>
    <property type="match status" value="1"/>
</dbReference>
<reference evidence="11" key="1">
    <citation type="submission" date="2020-10" db="EMBL/GenBank/DDBJ databases">
        <authorList>
            <person name="Gilroy R."/>
        </authorList>
    </citation>
    <scope>NUCLEOTIDE SEQUENCE</scope>
    <source>
        <strain evidence="11">F1-3629</strain>
    </source>
</reference>
<comment type="similarity">
    <text evidence="8">Belongs to the TonB-dependent receptor family.</text>
</comment>
<sequence>MSMNKSLLIKIFRLLLVTAAAAVFSPLAAYAQDGITLKMDNAPLHKVIEALEQQSDYLFLMDQVDMDMPVSVDAENQPVAAVLDKMFGGKDIVWDIQGNNVYISRSQGQEESTSPEGNVISGTVIDSYGIPVIGVGVLIKGTTIGASTDLDGKFSFVLPDGMDSAVLEFTCLGYKTAEYPIGSRRVFNVTLEDDSIMMEGTVVTALGIRRAEKALSYNVQEVKSDELLANKDANFVNSLNGKVAGLVINASSSGVGGASKVIMRGQKSIEQSSNALYVIDGVPMYTMAKSAGTEFGSQGATDPIADINPEDIESMTVLTGAAAAALYGSDAANGAIVITTKQGQAGKTSVTISSNTEIFTPFVLPRFQNTYGTGNLQSSAGAGYYSWGNRMSGWNNYGYDPAKDYFQTGVTGTESVSFSTGTEKNQLYLSAAAVNSRGVVPNNRYDRYNFTFRNTTSFFNDKMKFDIGASYILQEDRNMTNQGTYSNPIVGAYLFPRGNDWEDIRMYERWDPSRNLYTQYWPVGAAGLTMQNPYWINYRNLRENKKDRYMLNAGLSYQILDWLSVSGRIRIDNSHNEYTEKYYASTNNTLTDLSERGLYSIAETDDKQIYGDLLVNINKTWDDWSLQATAGASFTDMRSDLLQVRGPISDGSTEGERAGLANVFNVMNLSQSRTSRLQSGWREQTQSVFASAEIGFKGAYYLTFTGRNDWPSQLAGPNSHQKSFFYPSVGASIVLSEVIGNMPELLEYVKIRGSYASVGVAFERFIANPQYSWNSDNTSWNTQTQYPLYNLKPERTSSWEVGLTMRFLRYFNLDATYYHALTFNQTFDPKISVGSGWSNMYVQSGSVLNNGVELALGFDNTWGIFNWNSNFTFSTNHNKILSLADDVVVEGVHLDIPQLDMEGLDQAHFILREGGSLGDLYSLVDLRRDSNGMIYINENGQVSKENISDPDKYIKLGSVLPKANLAWNNNFRIGNFNLGFLVTARLGGIVYSKTQAMIDGFGVSEASAVARDNGGVLINNGDLVDAQSWYQTVGESSPVPQYYTYSATNVRLQEASVGYTFPRKMLNDVCELTLQLVGRNLWMIYNKAPFDPESVATMDNYYQGIDYFMLPGTRNFGFNIRLKF</sequence>
<dbReference type="Pfam" id="PF13715">
    <property type="entry name" value="CarbopepD_reg_2"/>
    <property type="match status" value="1"/>
</dbReference>
<feature type="signal peptide" evidence="9">
    <location>
        <begin position="1"/>
        <end position="31"/>
    </location>
</feature>
<evidence type="ECO:0000256" key="7">
    <source>
        <dbReference type="ARBA" id="ARBA00023237"/>
    </source>
</evidence>
<gene>
    <name evidence="11" type="ORF">IAC07_05655</name>
</gene>
<comment type="subcellular location">
    <subcellularLocation>
        <location evidence="1 8">Cell outer membrane</location>
        <topology evidence="1 8">Multi-pass membrane protein</topology>
    </subcellularLocation>
</comment>
<evidence type="ECO:0000256" key="6">
    <source>
        <dbReference type="ARBA" id="ARBA00023136"/>
    </source>
</evidence>
<dbReference type="InterPro" id="IPR012910">
    <property type="entry name" value="Plug_dom"/>
</dbReference>
<evidence type="ECO:0000256" key="4">
    <source>
        <dbReference type="ARBA" id="ARBA00022692"/>
    </source>
</evidence>
<keyword evidence="2 8" id="KW-0813">Transport</keyword>
<dbReference type="NCBIfam" id="TIGR04057">
    <property type="entry name" value="SusC_RagA_signa"/>
    <property type="match status" value="1"/>
</dbReference>
<comment type="caution">
    <text evidence="11">The sequence shown here is derived from an EMBL/GenBank/DDBJ whole genome shotgun (WGS) entry which is preliminary data.</text>
</comment>
<evidence type="ECO:0000256" key="1">
    <source>
        <dbReference type="ARBA" id="ARBA00004571"/>
    </source>
</evidence>
<dbReference type="SUPFAM" id="SSF56935">
    <property type="entry name" value="Porins"/>
    <property type="match status" value="1"/>
</dbReference>
<dbReference type="PANTHER" id="PTHR30069">
    <property type="entry name" value="TONB-DEPENDENT OUTER MEMBRANE RECEPTOR"/>
    <property type="match status" value="1"/>
</dbReference>
<dbReference type="InterPro" id="IPR008969">
    <property type="entry name" value="CarboxyPept-like_regulatory"/>
</dbReference>
<dbReference type="SUPFAM" id="SSF49464">
    <property type="entry name" value="Carboxypeptidase regulatory domain-like"/>
    <property type="match status" value="1"/>
</dbReference>
<keyword evidence="7 8" id="KW-0998">Cell outer membrane</keyword>
<evidence type="ECO:0000313" key="12">
    <source>
        <dbReference type="Proteomes" id="UP000771749"/>
    </source>
</evidence>
<dbReference type="Pfam" id="PF07715">
    <property type="entry name" value="Plug"/>
    <property type="match status" value="1"/>
</dbReference>
<evidence type="ECO:0000259" key="10">
    <source>
        <dbReference type="Pfam" id="PF07715"/>
    </source>
</evidence>
<organism evidence="11 12">
    <name type="scientific">Candidatus Cryptobacteroides gallistercoris</name>
    <dbReference type="NCBI Taxonomy" id="2840765"/>
    <lineage>
        <taxon>Bacteria</taxon>
        <taxon>Pseudomonadati</taxon>
        <taxon>Bacteroidota</taxon>
        <taxon>Bacteroidia</taxon>
        <taxon>Bacteroidales</taxon>
        <taxon>Candidatus Cryptobacteroides</taxon>
    </lineage>
</organism>
<dbReference type="InterPro" id="IPR023997">
    <property type="entry name" value="TonB-dep_OMP_SusC/RagA_CS"/>
</dbReference>
<dbReference type="EMBL" id="JADIMJ010000084">
    <property type="protein sequence ID" value="MBO8454192.1"/>
    <property type="molecule type" value="Genomic_DNA"/>
</dbReference>
<protein>
    <submittedName>
        <fullName evidence="11">SusC/RagA family TonB-linked outer membrane protein</fullName>
    </submittedName>
</protein>
<keyword evidence="5 9" id="KW-0732">Signal</keyword>
<dbReference type="InterPro" id="IPR037066">
    <property type="entry name" value="Plug_dom_sf"/>
</dbReference>
<keyword evidence="3 8" id="KW-1134">Transmembrane beta strand</keyword>
<dbReference type="Gene3D" id="2.170.130.10">
    <property type="entry name" value="TonB-dependent receptor, plug domain"/>
    <property type="match status" value="1"/>
</dbReference>
<dbReference type="NCBIfam" id="TIGR04056">
    <property type="entry name" value="OMP_RagA_SusC"/>
    <property type="match status" value="1"/>
</dbReference>
<evidence type="ECO:0000256" key="8">
    <source>
        <dbReference type="PROSITE-ProRule" id="PRU01360"/>
    </source>
</evidence>
<accession>A0A940IGQ6</accession>
<dbReference type="PROSITE" id="PS52016">
    <property type="entry name" value="TONB_DEPENDENT_REC_3"/>
    <property type="match status" value="1"/>
</dbReference>
<reference evidence="11" key="2">
    <citation type="journal article" date="2021" name="PeerJ">
        <title>Extensive microbial diversity within the chicken gut microbiome revealed by metagenomics and culture.</title>
        <authorList>
            <person name="Gilroy R."/>
            <person name="Ravi A."/>
            <person name="Getino M."/>
            <person name="Pursley I."/>
            <person name="Horton D.L."/>
            <person name="Alikhan N.F."/>
            <person name="Baker D."/>
            <person name="Gharbi K."/>
            <person name="Hall N."/>
            <person name="Watson M."/>
            <person name="Adriaenssens E.M."/>
            <person name="Foster-Nyarko E."/>
            <person name="Jarju S."/>
            <person name="Secka A."/>
            <person name="Antonio M."/>
            <person name="Oren A."/>
            <person name="Chaudhuri R.R."/>
            <person name="La Ragione R."/>
            <person name="Hildebrand F."/>
            <person name="Pallen M.J."/>
        </authorList>
    </citation>
    <scope>NUCLEOTIDE SEQUENCE</scope>
    <source>
        <strain evidence="11">F1-3629</strain>
    </source>
</reference>
<evidence type="ECO:0000256" key="5">
    <source>
        <dbReference type="ARBA" id="ARBA00022729"/>
    </source>
</evidence>